<feature type="transmembrane region" description="Helical" evidence="1">
    <location>
        <begin position="38"/>
        <end position="55"/>
    </location>
</feature>
<organism evidence="2 3">
    <name type="scientific">Lacticaseibacillus hegangensis</name>
    <dbReference type="NCBI Taxonomy" id="2486010"/>
    <lineage>
        <taxon>Bacteria</taxon>
        <taxon>Bacillati</taxon>
        <taxon>Bacillota</taxon>
        <taxon>Bacilli</taxon>
        <taxon>Lactobacillales</taxon>
        <taxon>Lactobacillaceae</taxon>
        <taxon>Lacticaseibacillus</taxon>
    </lineage>
</organism>
<keyword evidence="3" id="KW-1185">Reference proteome</keyword>
<protein>
    <submittedName>
        <fullName evidence="2">Uncharacterized protein</fullName>
    </submittedName>
</protein>
<evidence type="ECO:0000313" key="2">
    <source>
        <dbReference type="EMBL" id="MFD1441439.1"/>
    </source>
</evidence>
<feature type="transmembrane region" description="Helical" evidence="1">
    <location>
        <begin position="61"/>
        <end position="76"/>
    </location>
</feature>
<evidence type="ECO:0000313" key="3">
    <source>
        <dbReference type="Proteomes" id="UP001597212"/>
    </source>
</evidence>
<sequence>MTENFHSADGRRYREPKLNQLMAQYGGQPHIERKQGKYLTLLIIATVALILMHIFYASLEVVPVLFMFVFAGLYLLRDEYIVEPGGTTMTLSFFDVDIIKGRHGQRPIVFVPNEKA</sequence>
<gene>
    <name evidence="2" type="ORF">ACFQ5K_08650</name>
</gene>
<comment type="caution">
    <text evidence="2">The sequence shown here is derived from an EMBL/GenBank/DDBJ whole genome shotgun (WGS) entry which is preliminary data.</text>
</comment>
<proteinExistence type="predicted"/>
<dbReference type="Proteomes" id="UP001597212">
    <property type="component" value="Unassembled WGS sequence"/>
</dbReference>
<dbReference type="RefSeq" id="WP_125756685.1">
    <property type="nucleotide sequence ID" value="NZ_JBHTOK010000069.1"/>
</dbReference>
<keyword evidence="1" id="KW-1133">Transmembrane helix</keyword>
<reference evidence="3" key="1">
    <citation type="journal article" date="2019" name="Int. J. Syst. Evol. Microbiol.">
        <title>The Global Catalogue of Microorganisms (GCM) 10K type strain sequencing project: providing services to taxonomists for standard genome sequencing and annotation.</title>
        <authorList>
            <consortium name="The Broad Institute Genomics Platform"/>
            <consortium name="The Broad Institute Genome Sequencing Center for Infectious Disease"/>
            <person name="Wu L."/>
            <person name="Ma J."/>
        </authorList>
    </citation>
    <scope>NUCLEOTIDE SEQUENCE [LARGE SCALE GENOMIC DNA]</scope>
    <source>
        <strain evidence="3">CCM 8912</strain>
    </source>
</reference>
<evidence type="ECO:0000256" key="1">
    <source>
        <dbReference type="SAM" id="Phobius"/>
    </source>
</evidence>
<dbReference type="EMBL" id="JBHTOK010000069">
    <property type="protein sequence ID" value="MFD1441439.1"/>
    <property type="molecule type" value="Genomic_DNA"/>
</dbReference>
<keyword evidence="1" id="KW-0472">Membrane</keyword>
<name>A0ABW4CVJ6_9LACO</name>
<keyword evidence="1" id="KW-0812">Transmembrane</keyword>
<accession>A0ABW4CVJ6</accession>